<sequence>MAGQGQSERIDEYRVRPYERGDRDGVLSLLETEWGHRPGRDWFEWKYVDDPYLSHVPITLAERDGEIVAVQGYVPCRLRRGERTVPALKPVDAVVHPDHRRNGLYSRITERGIRRYRQRESALFFNFPNAASLGAQQQLGWSEVAVVPTYYRVHRPGELLPDGPAAGSVGRAADAVTRTGLRLCDRFSPADGTYDVERYASPPADLLESIYETRVPRAFHALREAKYYRWLFDAPTLAHTAYVATRDDRPVAALVTRSGGEDGVLVFDSVPLASRHDAFADLLAAVVADNADADVLSVTGGTLPPSLLARFGFVSYELPLVSRFCHPTYMAVRPLANGDDGGRFSRRALADPENWCVSFLEVKD</sequence>
<protein>
    <submittedName>
        <fullName evidence="2">GNAT family N-acetyltransferase</fullName>
    </submittedName>
</protein>
<evidence type="ECO:0000313" key="2">
    <source>
        <dbReference type="EMBL" id="NUC72810.1"/>
    </source>
</evidence>
<evidence type="ECO:0000259" key="1">
    <source>
        <dbReference type="PROSITE" id="PS51186"/>
    </source>
</evidence>
<dbReference type="Pfam" id="PF13527">
    <property type="entry name" value="Acetyltransf_9"/>
    <property type="match status" value="1"/>
</dbReference>
<reference evidence="2 3" key="1">
    <citation type="submission" date="2020-06" db="EMBL/GenBank/DDBJ databases">
        <title>Haloterrigena sp. nov., an extremely halophilic archaeon isolated from a saline sediment.</title>
        <authorList>
            <person name="Liu B.-B."/>
        </authorList>
    </citation>
    <scope>NUCLEOTIDE SEQUENCE [LARGE SCALE GENOMIC DNA]</scope>
    <source>
        <strain evidence="2 3">SYSU A558-1</strain>
    </source>
</reference>
<dbReference type="SUPFAM" id="SSF55729">
    <property type="entry name" value="Acyl-CoA N-acyltransferases (Nat)"/>
    <property type="match status" value="1"/>
</dbReference>
<name>A0ABX2LE30_9EURY</name>
<feature type="domain" description="N-acetyltransferase" evidence="1">
    <location>
        <begin position="13"/>
        <end position="162"/>
    </location>
</feature>
<dbReference type="EMBL" id="JABUQZ010000001">
    <property type="protein sequence ID" value="NUC72810.1"/>
    <property type="molecule type" value="Genomic_DNA"/>
</dbReference>
<dbReference type="RefSeq" id="WP_174680700.1">
    <property type="nucleotide sequence ID" value="NZ_JABUQZ010000001.1"/>
</dbReference>
<evidence type="ECO:0000313" key="3">
    <source>
        <dbReference type="Proteomes" id="UP001016761"/>
    </source>
</evidence>
<accession>A0ABX2LE30</accession>
<organism evidence="2 3">
    <name type="scientific">Haloterrigena gelatinilytica</name>
    <dbReference type="NCBI Taxonomy" id="2741724"/>
    <lineage>
        <taxon>Archaea</taxon>
        <taxon>Methanobacteriati</taxon>
        <taxon>Methanobacteriota</taxon>
        <taxon>Stenosarchaea group</taxon>
        <taxon>Halobacteria</taxon>
        <taxon>Halobacteriales</taxon>
        <taxon>Natrialbaceae</taxon>
        <taxon>Haloterrigena</taxon>
    </lineage>
</organism>
<dbReference type="InterPro" id="IPR016181">
    <property type="entry name" value="Acyl_CoA_acyltransferase"/>
</dbReference>
<gene>
    <name evidence="2" type="ORF">HTZ84_10895</name>
</gene>
<proteinExistence type="predicted"/>
<comment type="caution">
    <text evidence="2">The sequence shown here is derived from an EMBL/GenBank/DDBJ whole genome shotgun (WGS) entry which is preliminary data.</text>
</comment>
<dbReference type="InterPro" id="IPR000182">
    <property type="entry name" value="GNAT_dom"/>
</dbReference>
<dbReference type="PROSITE" id="PS51186">
    <property type="entry name" value="GNAT"/>
    <property type="match status" value="1"/>
</dbReference>
<dbReference type="Gene3D" id="3.40.630.30">
    <property type="match status" value="1"/>
</dbReference>
<keyword evidence="3" id="KW-1185">Reference proteome</keyword>
<dbReference type="Proteomes" id="UP001016761">
    <property type="component" value="Unassembled WGS sequence"/>
</dbReference>
<dbReference type="CDD" id="cd04301">
    <property type="entry name" value="NAT_SF"/>
    <property type="match status" value="1"/>
</dbReference>